<dbReference type="SMART" id="SM00367">
    <property type="entry name" value="LRR_CC"/>
    <property type="match status" value="4"/>
</dbReference>
<accession>A0ABM5FIE4</accession>
<gene>
    <name evidence="2 3" type="primary">LOC110091254</name>
</gene>
<sequence>MPEKRLVSSLERLCLEYVAKNLDQVWDKDLMDNHLAESFVPWLIYIRWEAKTLTSAVLDTLLVHHLRTLKLSFCPELVDQVLIQTIAVRCKKLTLLDLFDCSNVPAESLAQLVKGLPCLRQLDLSMTQCDTQVLSAVASSCQCLRELAIVECSKLTPDSLLYLAYDPLVGSFRALELQRLMAEGLEHDVNRQEQVWVLAFVVLALPSLKFLVHDLLTEAVSLIHRQQFDAAQMPPGFPSLKELARGRVTSPANDGMLRPTLALQYMDNVNQSNLPDVCALCPDLVRMAMDPGDSPMWAQRVLSFRCLSHLTISCRKEKDLMELLPVTTSLGAQLLYLSISGFSFIDPFSFHNLLRHCGNLQKFRASFLSPEKDEEGGQSVDEAMDWDFGLFPLEFLQLSDFSLEHSDKGNPLPFRHARVLRECLVSVMKHSPLLRSLDLVHLPFSLDDVFQEVLMCPALLHLSTLMFDNAQVSMCTIDLLLSSKNHLFYIYLYRCPDIDMAEYNKILHKIEREGFNVQIHLD</sequence>
<dbReference type="SUPFAM" id="SSF52047">
    <property type="entry name" value="RNI-like"/>
    <property type="match status" value="2"/>
</dbReference>
<name>A0ABM5FIE4_9SAUR</name>
<protein>
    <submittedName>
        <fullName evidence="2 3">Uncharacterized protein</fullName>
    </submittedName>
</protein>
<evidence type="ECO:0000313" key="3">
    <source>
        <dbReference type="RefSeq" id="XP_072845176.1"/>
    </source>
</evidence>
<dbReference type="InterPro" id="IPR006553">
    <property type="entry name" value="Leu-rich_rpt_Cys-con_subtyp"/>
</dbReference>
<evidence type="ECO:0000313" key="1">
    <source>
        <dbReference type="Proteomes" id="UP001652642"/>
    </source>
</evidence>
<dbReference type="RefSeq" id="XP_072845176.1">
    <property type="nucleotide sequence ID" value="XM_072989075.1"/>
</dbReference>
<evidence type="ECO:0000313" key="2">
    <source>
        <dbReference type="RefSeq" id="XP_072845175.1"/>
    </source>
</evidence>
<organism evidence="1 2">
    <name type="scientific">Pogona vitticeps</name>
    <name type="common">central bearded dragon</name>
    <dbReference type="NCBI Taxonomy" id="103695"/>
    <lineage>
        <taxon>Eukaryota</taxon>
        <taxon>Metazoa</taxon>
        <taxon>Chordata</taxon>
        <taxon>Craniata</taxon>
        <taxon>Vertebrata</taxon>
        <taxon>Euteleostomi</taxon>
        <taxon>Lepidosauria</taxon>
        <taxon>Squamata</taxon>
        <taxon>Bifurcata</taxon>
        <taxon>Unidentata</taxon>
        <taxon>Episquamata</taxon>
        <taxon>Toxicofera</taxon>
        <taxon>Iguania</taxon>
        <taxon>Acrodonta</taxon>
        <taxon>Agamidae</taxon>
        <taxon>Amphibolurinae</taxon>
        <taxon>Pogona</taxon>
    </lineage>
</organism>
<dbReference type="Gene3D" id="3.80.10.10">
    <property type="entry name" value="Ribonuclease Inhibitor"/>
    <property type="match status" value="1"/>
</dbReference>
<proteinExistence type="predicted"/>
<keyword evidence="1" id="KW-1185">Reference proteome</keyword>
<dbReference type="RefSeq" id="XP_072845175.1">
    <property type="nucleotide sequence ID" value="XM_072989074.1"/>
</dbReference>
<reference evidence="1 2" key="1">
    <citation type="submission" date="2025-05" db="UniProtKB">
        <authorList>
            <consortium name="RefSeq"/>
        </authorList>
    </citation>
    <scope>NUCLEOTIDE SEQUENCE [LARGE SCALE GENOMIC DNA]</scope>
</reference>
<dbReference type="InterPro" id="IPR032675">
    <property type="entry name" value="LRR_dom_sf"/>
</dbReference>
<dbReference type="PANTHER" id="PTHR13318">
    <property type="entry name" value="PARTNER OF PAIRED, ISOFORM B-RELATED"/>
    <property type="match status" value="1"/>
</dbReference>
<dbReference type="GeneID" id="110091254"/>
<dbReference type="Proteomes" id="UP001652642">
    <property type="component" value="Chromosome 2"/>
</dbReference>